<proteinExistence type="predicted"/>
<keyword evidence="1 2" id="KW-0807">Transducer</keyword>
<organism evidence="5 6">
    <name type="scientific">Paenibacillus urinalis</name>
    <dbReference type="NCBI Taxonomy" id="521520"/>
    <lineage>
        <taxon>Bacteria</taxon>
        <taxon>Bacillati</taxon>
        <taxon>Bacillota</taxon>
        <taxon>Bacilli</taxon>
        <taxon>Bacillales</taxon>
        <taxon>Paenibacillaceae</taxon>
        <taxon>Paenibacillus</taxon>
    </lineage>
</organism>
<reference evidence="5" key="1">
    <citation type="submission" date="2023-02" db="EMBL/GenBank/DDBJ databases">
        <title>Pathogen: clinical or host-associated sample.</title>
        <authorList>
            <person name="Hergert J."/>
            <person name="Casey R."/>
            <person name="Wagner J."/>
            <person name="Young E.L."/>
            <person name="Oakeson K.F."/>
        </authorList>
    </citation>
    <scope>NUCLEOTIDE SEQUENCE</scope>
    <source>
        <strain evidence="5">2022CK-00830</strain>
    </source>
</reference>
<dbReference type="InterPro" id="IPR004089">
    <property type="entry name" value="MCPsignal_dom"/>
</dbReference>
<dbReference type="Pfam" id="PF00015">
    <property type="entry name" value="MCPsignal"/>
    <property type="match status" value="1"/>
</dbReference>
<dbReference type="GO" id="GO:0007165">
    <property type="term" value="P:signal transduction"/>
    <property type="evidence" value="ECO:0007669"/>
    <property type="project" value="UniProtKB-KW"/>
</dbReference>
<gene>
    <name evidence="5" type="ORF">PUW23_01110</name>
</gene>
<dbReference type="Gene3D" id="1.10.287.950">
    <property type="entry name" value="Methyl-accepting chemotaxis protein"/>
    <property type="match status" value="1"/>
</dbReference>
<evidence type="ECO:0000256" key="1">
    <source>
        <dbReference type="ARBA" id="ARBA00023224"/>
    </source>
</evidence>
<dbReference type="PANTHER" id="PTHR32089:SF112">
    <property type="entry name" value="LYSOZYME-LIKE PROTEIN-RELATED"/>
    <property type="match status" value="1"/>
</dbReference>
<dbReference type="EMBL" id="CP118101">
    <property type="protein sequence ID" value="WDH82899.1"/>
    <property type="molecule type" value="Genomic_DNA"/>
</dbReference>
<dbReference type="PANTHER" id="PTHR32089">
    <property type="entry name" value="METHYL-ACCEPTING CHEMOTAXIS PROTEIN MCPB"/>
    <property type="match status" value="1"/>
</dbReference>
<evidence type="ECO:0000313" key="6">
    <source>
        <dbReference type="Proteomes" id="UP001220962"/>
    </source>
</evidence>
<dbReference type="SUPFAM" id="SSF58104">
    <property type="entry name" value="Methyl-accepting chemotaxis protein (MCP) signaling domain"/>
    <property type="match status" value="1"/>
</dbReference>
<evidence type="ECO:0000313" key="5">
    <source>
        <dbReference type="EMBL" id="WDH82899.1"/>
    </source>
</evidence>
<feature type="coiled-coil region" evidence="3">
    <location>
        <begin position="213"/>
        <end position="240"/>
    </location>
</feature>
<protein>
    <submittedName>
        <fullName evidence="5">Methyl-accepting chemotaxis protein</fullName>
    </submittedName>
</protein>
<dbReference type="SMART" id="SM00283">
    <property type="entry name" value="MA"/>
    <property type="match status" value="1"/>
</dbReference>
<dbReference type="RefSeq" id="WP_047913944.1">
    <property type="nucleotide sequence ID" value="NZ_CP118101.1"/>
</dbReference>
<keyword evidence="3" id="KW-0175">Coiled coil</keyword>
<evidence type="ECO:0000259" key="4">
    <source>
        <dbReference type="PROSITE" id="PS50111"/>
    </source>
</evidence>
<dbReference type="Proteomes" id="UP001220962">
    <property type="component" value="Chromosome"/>
</dbReference>
<evidence type="ECO:0000256" key="3">
    <source>
        <dbReference type="SAM" id="Coils"/>
    </source>
</evidence>
<evidence type="ECO:0000256" key="2">
    <source>
        <dbReference type="PROSITE-ProRule" id="PRU00284"/>
    </source>
</evidence>
<dbReference type="AlphaFoldDB" id="A0AAX3N180"/>
<dbReference type="GO" id="GO:0016020">
    <property type="term" value="C:membrane"/>
    <property type="evidence" value="ECO:0007669"/>
    <property type="project" value="InterPro"/>
</dbReference>
<dbReference type="PROSITE" id="PS50111">
    <property type="entry name" value="CHEMOTAXIS_TRANSDUC_2"/>
    <property type="match status" value="1"/>
</dbReference>
<sequence>MNIVDALIKSMPFIKEVIREDVAIAIFDREKILYWSDSESLKFGFEAGYPLDEHNRNFSFFPNGYVKTVDRVEYSGYEYPFEAMFLPIKDENGEMLAALSVNYSLENQEMLEKYMGATEQIAEQLLSGIQQVAAHSEELSATSDEILNNSKEAVKKSEAVNHVTGFIREISEQTNLLGLNAAIEAARVGEAGAGFGVVAKEVRKLSVDTKEATHQIESSLDSVQQSIKQMEEEIGQIAHASQDQAQLVMNFMTAIEQLNETSQNLRGFINKFITYDQTK</sequence>
<accession>A0AAX3N180</accession>
<feature type="domain" description="Methyl-accepting transducer" evidence="4">
    <location>
        <begin position="127"/>
        <end position="279"/>
    </location>
</feature>
<name>A0AAX3N180_9BACL</name>